<dbReference type="SUPFAM" id="SSF57863">
    <property type="entry name" value="ArfGap/RecO-like zinc finger"/>
    <property type="match status" value="1"/>
</dbReference>
<organism evidence="9 10">
    <name type="scientific">Anaerococcus prevotii ACS-065-V-Col13</name>
    <dbReference type="NCBI Taxonomy" id="879305"/>
    <lineage>
        <taxon>Bacteria</taxon>
        <taxon>Bacillati</taxon>
        <taxon>Bacillota</taxon>
        <taxon>Tissierellia</taxon>
        <taxon>Tissierellales</taxon>
        <taxon>Peptoniphilaceae</taxon>
        <taxon>Anaerococcus</taxon>
    </lineage>
</organism>
<dbReference type="GO" id="GO:0043590">
    <property type="term" value="C:bacterial nucleoid"/>
    <property type="evidence" value="ECO:0007669"/>
    <property type="project" value="TreeGrafter"/>
</dbReference>
<evidence type="ECO:0000259" key="8">
    <source>
        <dbReference type="Pfam" id="PF11967"/>
    </source>
</evidence>
<dbReference type="InterPro" id="IPR037278">
    <property type="entry name" value="ARFGAP/RecO"/>
</dbReference>
<dbReference type="Proteomes" id="UP000005286">
    <property type="component" value="Unassembled WGS sequence"/>
</dbReference>
<keyword evidence="5 7" id="KW-0234">DNA repair</keyword>
<feature type="domain" description="DNA replication/recombination mediator RecO N-terminal" evidence="8">
    <location>
        <begin position="10"/>
        <end position="83"/>
    </location>
</feature>
<dbReference type="eggNOG" id="COG1381">
    <property type="taxonomic scope" value="Bacteria"/>
</dbReference>
<dbReference type="HAMAP" id="MF_00201">
    <property type="entry name" value="RecO"/>
    <property type="match status" value="1"/>
</dbReference>
<dbReference type="Pfam" id="PF02565">
    <property type="entry name" value="RecO_C"/>
    <property type="match status" value="1"/>
</dbReference>
<dbReference type="PATRIC" id="fig|879305.3.peg.1508"/>
<dbReference type="InterPro" id="IPR012340">
    <property type="entry name" value="NA-bd_OB-fold"/>
</dbReference>
<reference evidence="9 10" key="1">
    <citation type="submission" date="2011-01" db="EMBL/GenBank/DDBJ databases">
        <authorList>
            <person name="Durkin A.S."/>
            <person name="Madupu R."/>
            <person name="Torralba M."/>
            <person name="Gillis M."/>
            <person name="Methe B."/>
            <person name="Sutton G."/>
            <person name="Nelson K.E."/>
        </authorList>
    </citation>
    <scope>NUCLEOTIDE SEQUENCE [LARGE SCALE GENOMIC DNA]</scope>
    <source>
        <strain evidence="9 10">ACS-065-V-Col13</strain>
    </source>
</reference>
<dbReference type="EMBL" id="AEXM01000031">
    <property type="protein sequence ID" value="EGC81505.1"/>
    <property type="molecule type" value="Genomic_DNA"/>
</dbReference>
<name>F0GXH8_9FIRM</name>
<accession>F0GXH8</accession>
<dbReference type="GO" id="GO:0006310">
    <property type="term" value="P:DNA recombination"/>
    <property type="evidence" value="ECO:0007669"/>
    <property type="project" value="UniProtKB-UniRule"/>
</dbReference>
<dbReference type="Pfam" id="PF11967">
    <property type="entry name" value="RecO_N"/>
    <property type="match status" value="1"/>
</dbReference>
<comment type="function">
    <text evidence="7">Involved in DNA repair and RecF pathway recombination.</text>
</comment>
<keyword evidence="10" id="KW-1185">Reference proteome</keyword>
<dbReference type="InterPro" id="IPR042242">
    <property type="entry name" value="RecO_C"/>
</dbReference>
<evidence type="ECO:0000256" key="6">
    <source>
        <dbReference type="ARBA" id="ARBA00033409"/>
    </source>
</evidence>
<protein>
    <recommendedName>
        <fullName evidence="2 7">DNA repair protein RecO</fullName>
    </recommendedName>
    <alternativeName>
        <fullName evidence="6 7">Recombination protein O</fullName>
    </alternativeName>
</protein>
<dbReference type="STRING" id="879305.HMPREF9290_0522"/>
<evidence type="ECO:0000313" key="9">
    <source>
        <dbReference type="EMBL" id="EGC81505.1"/>
    </source>
</evidence>
<dbReference type="InterPro" id="IPR022572">
    <property type="entry name" value="DNA_rep/recomb_RecO_N"/>
</dbReference>
<dbReference type="AlphaFoldDB" id="F0GXH8"/>
<evidence type="ECO:0000256" key="4">
    <source>
        <dbReference type="ARBA" id="ARBA00023172"/>
    </source>
</evidence>
<comment type="similarity">
    <text evidence="1 7">Belongs to the RecO family.</text>
</comment>
<dbReference type="Gene3D" id="2.40.50.140">
    <property type="entry name" value="Nucleic acid-binding proteins"/>
    <property type="match status" value="1"/>
</dbReference>
<dbReference type="GO" id="GO:0006302">
    <property type="term" value="P:double-strand break repair"/>
    <property type="evidence" value="ECO:0007669"/>
    <property type="project" value="TreeGrafter"/>
</dbReference>
<evidence type="ECO:0000313" key="10">
    <source>
        <dbReference type="Proteomes" id="UP000005286"/>
    </source>
</evidence>
<dbReference type="SUPFAM" id="SSF50249">
    <property type="entry name" value="Nucleic acid-binding proteins"/>
    <property type="match status" value="1"/>
</dbReference>
<keyword evidence="3 7" id="KW-0227">DNA damage</keyword>
<proteinExistence type="inferred from homology"/>
<evidence type="ECO:0000256" key="1">
    <source>
        <dbReference type="ARBA" id="ARBA00007452"/>
    </source>
</evidence>
<keyword evidence="4 7" id="KW-0233">DNA recombination</keyword>
<gene>
    <name evidence="7 9" type="primary">recO</name>
    <name evidence="9" type="ORF">HMPREF9290_0522</name>
</gene>
<dbReference type="PANTHER" id="PTHR33991">
    <property type="entry name" value="DNA REPAIR PROTEIN RECO"/>
    <property type="match status" value="1"/>
</dbReference>
<dbReference type="PANTHER" id="PTHR33991:SF1">
    <property type="entry name" value="DNA REPAIR PROTEIN RECO"/>
    <property type="match status" value="1"/>
</dbReference>
<comment type="caution">
    <text evidence="9">The sequence shown here is derived from an EMBL/GenBank/DDBJ whole genome shotgun (WGS) entry which is preliminary data.</text>
</comment>
<evidence type="ECO:0000256" key="7">
    <source>
        <dbReference type="HAMAP-Rule" id="MF_00201"/>
    </source>
</evidence>
<evidence type="ECO:0000256" key="5">
    <source>
        <dbReference type="ARBA" id="ARBA00023204"/>
    </source>
</evidence>
<evidence type="ECO:0000256" key="2">
    <source>
        <dbReference type="ARBA" id="ARBA00021310"/>
    </source>
</evidence>
<sequence length="255" mass="29573">MATSDLDDVTGFVLREFKYKESSKIVEVFTEKFGRISIIAKGVLKKNAKNLSLTARFMKVNLSLYKSGKDFYGIKEGRLLETYKKSNKSFDIILYKSAMCDLLLRTIDETQIQTVYTLLDNSFHAFEKARGNYINIFLAFLIKYISFSGLKPNFSTCGICGKIIGRRDGYFSIEEASMICDDDMAKVGDKLYLNHNQIRYFMKLLYTKSEDLSSINPPEDYEKVARLIIDYCLKRLELRNFSSMDWVYNKLSERN</sequence>
<dbReference type="RefSeq" id="WP_004835582.1">
    <property type="nucleotide sequence ID" value="NZ_AEXM01000031.1"/>
</dbReference>
<evidence type="ECO:0000256" key="3">
    <source>
        <dbReference type="ARBA" id="ARBA00022763"/>
    </source>
</evidence>
<dbReference type="Gene3D" id="1.20.1440.120">
    <property type="entry name" value="Recombination protein O, C-terminal domain"/>
    <property type="match status" value="1"/>
</dbReference>
<dbReference type="InterPro" id="IPR003717">
    <property type="entry name" value="RecO"/>
</dbReference>
<dbReference type="NCBIfam" id="TIGR00613">
    <property type="entry name" value="reco"/>
    <property type="match status" value="1"/>
</dbReference>